<dbReference type="InterPro" id="IPR041657">
    <property type="entry name" value="HTH_17"/>
</dbReference>
<gene>
    <name evidence="2" type="ORF">BSK56_24870</name>
</gene>
<protein>
    <recommendedName>
        <fullName evidence="1">Helix-turn-helix domain-containing protein</fullName>
    </recommendedName>
</protein>
<dbReference type="Proteomes" id="UP000187412">
    <property type="component" value="Unassembled WGS sequence"/>
</dbReference>
<evidence type="ECO:0000313" key="2">
    <source>
        <dbReference type="EMBL" id="OMD42779.1"/>
    </source>
</evidence>
<sequence>MEPIKKPVLYTVSQLAEFIPLGRNSLYKLVNRSDFPKIVIGKKILIPAEALSKFLEINCNNEFK</sequence>
<reference evidence="2 3" key="1">
    <citation type="submission" date="2016-10" db="EMBL/GenBank/DDBJ databases">
        <title>Paenibacillus species isolates.</title>
        <authorList>
            <person name="Beno S.M."/>
        </authorList>
    </citation>
    <scope>NUCLEOTIDE SEQUENCE [LARGE SCALE GENOMIC DNA]</scope>
    <source>
        <strain evidence="2 3">FSL H7-0744</strain>
    </source>
</reference>
<accession>A0ABX3H0W8</accession>
<dbReference type="Pfam" id="PF12728">
    <property type="entry name" value="HTH_17"/>
    <property type="match status" value="1"/>
</dbReference>
<name>A0ABX3H0W8_PAEBO</name>
<evidence type="ECO:0000259" key="1">
    <source>
        <dbReference type="Pfam" id="PF12728"/>
    </source>
</evidence>
<feature type="domain" description="Helix-turn-helix" evidence="1">
    <location>
        <begin position="9"/>
        <end position="56"/>
    </location>
</feature>
<evidence type="ECO:0000313" key="3">
    <source>
        <dbReference type="Proteomes" id="UP000187412"/>
    </source>
</evidence>
<proteinExistence type="predicted"/>
<organism evidence="2 3">
    <name type="scientific">Paenibacillus borealis</name>
    <dbReference type="NCBI Taxonomy" id="160799"/>
    <lineage>
        <taxon>Bacteria</taxon>
        <taxon>Bacillati</taxon>
        <taxon>Bacillota</taxon>
        <taxon>Bacilli</taxon>
        <taxon>Bacillales</taxon>
        <taxon>Paenibacillaceae</taxon>
        <taxon>Paenibacillus</taxon>
    </lineage>
</organism>
<dbReference type="EMBL" id="MPTB01000038">
    <property type="protein sequence ID" value="OMD42779.1"/>
    <property type="molecule type" value="Genomic_DNA"/>
</dbReference>
<keyword evidence="3" id="KW-1185">Reference proteome</keyword>
<comment type="caution">
    <text evidence="2">The sequence shown here is derived from an EMBL/GenBank/DDBJ whole genome shotgun (WGS) entry which is preliminary data.</text>
</comment>
<dbReference type="RefSeq" id="WP_076113224.1">
    <property type="nucleotide sequence ID" value="NZ_MPTB01000038.1"/>
</dbReference>